<dbReference type="OMA" id="HGIFYLY"/>
<dbReference type="Gene3D" id="3.40.190.10">
    <property type="entry name" value="Periplasmic binding protein-like II"/>
    <property type="match status" value="1"/>
</dbReference>
<protein>
    <recommendedName>
        <fullName evidence="10">Ionotropic glutamate receptor C-terminal domain-containing protein</fullName>
    </recommendedName>
</protein>
<dbReference type="GO" id="GO:0005886">
    <property type="term" value="C:plasma membrane"/>
    <property type="evidence" value="ECO:0007669"/>
    <property type="project" value="UniProtKB-SubCell"/>
</dbReference>
<dbReference type="RefSeq" id="XP_022644467.1">
    <property type="nucleotide sequence ID" value="XM_022788732.1"/>
</dbReference>
<comment type="subcellular location">
    <subcellularLocation>
        <location evidence="1">Cell membrane</location>
        <topology evidence="1">Multi-pass membrane protein</topology>
    </subcellularLocation>
</comment>
<evidence type="ECO:0000256" key="4">
    <source>
        <dbReference type="ARBA" id="ARBA00022692"/>
    </source>
</evidence>
<keyword evidence="6 9" id="KW-0472">Membrane</keyword>
<dbReference type="GO" id="GO:0050906">
    <property type="term" value="P:detection of stimulus involved in sensory perception"/>
    <property type="evidence" value="ECO:0007669"/>
    <property type="project" value="UniProtKB-ARBA"/>
</dbReference>
<keyword evidence="4 9" id="KW-0812">Transmembrane</keyword>
<dbReference type="EnsemblMetazoa" id="XM_022788732">
    <property type="protein sequence ID" value="XP_022644467"/>
    <property type="gene ID" value="LOC111243341"/>
</dbReference>
<dbReference type="InParanoid" id="A0A7M7M8T8"/>
<dbReference type="PANTHER" id="PTHR42643:SF38">
    <property type="entry name" value="IONOTROPIC RECEPTOR 100A"/>
    <property type="match status" value="1"/>
</dbReference>
<name>A0A7M7M8T8_VARDE</name>
<feature type="transmembrane region" description="Helical" evidence="9">
    <location>
        <begin position="158"/>
        <end position="179"/>
    </location>
</feature>
<dbReference type="SUPFAM" id="SSF53850">
    <property type="entry name" value="Periplasmic binding protein-like II"/>
    <property type="match status" value="1"/>
</dbReference>
<dbReference type="KEGG" id="vde:111243341"/>
<evidence type="ECO:0000256" key="7">
    <source>
        <dbReference type="ARBA" id="ARBA00023170"/>
    </source>
</evidence>
<dbReference type="AlphaFoldDB" id="A0A7M7M8T8"/>
<dbReference type="PANTHER" id="PTHR42643">
    <property type="entry name" value="IONOTROPIC RECEPTOR 20A-RELATED"/>
    <property type="match status" value="1"/>
</dbReference>
<feature type="transmembrane region" description="Helical" evidence="9">
    <location>
        <begin position="217"/>
        <end position="238"/>
    </location>
</feature>
<keyword evidence="5 9" id="KW-1133">Transmembrane helix</keyword>
<sequence>MTCSSCSMVMHKVDGCNETLEDGVLRIAGSSVRCCSHSDSERLLQEYNLGDDTVRGDGPIVVVVETIARFLKARPVFVNDVEDSFGVLEKDGLFNGALGYIERKEADIFGAPAGISSDRNDRFDVHGPLSSDKIHFFTIKPDLLFDPWGFIRTFEPTIWLLLLGTLLVLPICTAFLHTFDGKLPGCNPNKVTRGILGYIWFWFAIIFPQPDFTPRSVWLRACAAMFMLSISLMLMTLFEADLKGSLVFKKEADNVNYFSDVLRTRDMRIITERNSMASSIFTASQNLFLKALRQRLDKREGILAGYNFDLLLKEILDRKAVVITTGTPGKVRLSRLAQQTGRCPSIKVSDGHIRNLILSILMGRHIQKHVRERIQSAVIRVAESAVFEQKLQSQWYLADRCKSRPRESLEALHVFDFEGVFYLLFIGVAASTLGLVSELLLARTQRDPNRHNQ</sequence>
<evidence type="ECO:0000256" key="9">
    <source>
        <dbReference type="SAM" id="Phobius"/>
    </source>
</evidence>
<keyword evidence="12" id="KW-1185">Reference proteome</keyword>
<dbReference type="GeneID" id="111243341"/>
<evidence type="ECO:0000256" key="6">
    <source>
        <dbReference type="ARBA" id="ARBA00023136"/>
    </source>
</evidence>
<evidence type="ECO:0000313" key="12">
    <source>
        <dbReference type="Proteomes" id="UP000594260"/>
    </source>
</evidence>
<evidence type="ECO:0000256" key="2">
    <source>
        <dbReference type="ARBA" id="ARBA00008685"/>
    </source>
</evidence>
<dbReference type="Pfam" id="PF00060">
    <property type="entry name" value="Lig_chan"/>
    <property type="match status" value="1"/>
</dbReference>
<dbReference type="OrthoDB" id="6495696at2759"/>
<dbReference type="Proteomes" id="UP000594260">
    <property type="component" value="Unplaced"/>
</dbReference>
<dbReference type="InterPro" id="IPR052192">
    <property type="entry name" value="Insect_Ionotropic_Sensory_Rcpt"/>
</dbReference>
<evidence type="ECO:0000256" key="8">
    <source>
        <dbReference type="ARBA" id="ARBA00023180"/>
    </source>
</evidence>
<dbReference type="Gene3D" id="1.10.287.70">
    <property type="match status" value="1"/>
</dbReference>
<evidence type="ECO:0000256" key="1">
    <source>
        <dbReference type="ARBA" id="ARBA00004651"/>
    </source>
</evidence>
<keyword evidence="3" id="KW-1003">Cell membrane</keyword>
<comment type="similarity">
    <text evidence="2">Belongs to the glutamate-gated ion channel (TC 1.A.10.1) family.</text>
</comment>
<proteinExistence type="inferred from homology"/>
<dbReference type="GO" id="GO:0015276">
    <property type="term" value="F:ligand-gated monoatomic ion channel activity"/>
    <property type="evidence" value="ECO:0007669"/>
    <property type="project" value="InterPro"/>
</dbReference>
<dbReference type="InterPro" id="IPR001320">
    <property type="entry name" value="Iontro_rcpt_C"/>
</dbReference>
<feature type="domain" description="Ionotropic glutamate receptor C-terminal" evidence="10">
    <location>
        <begin position="157"/>
        <end position="428"/>
    </location>
</feature>
<keyword evidence="7" id="KW-0675">Receptor</keyword>
<evidence type="ECO:0000256" key="3">
    <source>
        <dbReference type="ARBA" id="ARBA00022475"/>
    </source>
</evidence>
<evidence type="ECO:0000256" key="5">
    <source>
        <dbReference type="ARBA" id="ARBA00022989"/>
    </source>
</evidence>
<evidence type="ECO:0000313" key="11">
    <source>
        <dbReference type="EnsemblMetazoa" id="XP_022644467"/>
    </source>
</evidence>
<keyword evidence="8" id="KW-0325">Glycoprotein</keyword>
<evidence type="ECO:0000259" key="10">
    <source>
        <dbReference type="Pfam" id="PF00060"/>
    </source>
</evidence>
<reference evidence="11" key="1">
    <citation type="submission" date="2021-01" db="UniProtKB">
        <authorList>
            <consortium name="EnsemblMetazoa"/>
        </authorList>
    </citation>
    <scope>IDENTIFICATION</scope>
</reference>
<feature type="transmembrane region" description="Helical" evidence="9">
    <location>
        <begin position="420"/>
        <end position="441"/>
    </location>
</feature>
<accession>A0A7M7M8T8</accession>
<organism evidence="11 12">
    <name type="scientific">Varroa destructor</name>
    <name type="common">Honeybee mite</name>
    <dbReference type="NCBI Taxonomy" id="109461"/>
    <lineage>
        <taxon>Eukaryota</taxon>
        <taxon>Metazoa</taxon>
        <taxon>Ecdysozoa</taxon>
        <taxon>Arthropoda</taxon>
        <taxon>Chelicerata</taxon>
        <taxon>Arachnida</taxon>
        <taxon>Acari</taxon>
        <taxon>Parasitiformes</taxon>
        <taxon>Mesostigmata</taxon>
        <taxon>Gamasina</taxon>
        <taxon>Dermanyssoidea</taxon>
        <taxon>Varroidae</taxon>
        <taxon>Varroa</taxon>
    </lineage>
</organism>
<feature type="transmembrane region" description="Helical" evidence="9">
    <location>
        <begin position="191"/>
        <end position="208"/>
    </location>
</feature>